<dbReference type="Proteomes" id="UP000034275">
    <property type="component" value="Unassembled WGS sequence"/>
</dbReference>
<evidence type="ECO:0000313" key="2">
    <source>
        <dbReference type="Proteomes" id="UP000034275"/>
    </source>
</evidence>
<organism evidence="1 2">
    <name type="scientific">Candidatus Woesebacteria bacterium GW2011_GWD1_41_12</name>
    <dbReference type="NCBI Taxonomy" id="1618593"/>
    <lineage>
        <taxon>Bacteria</taxon>
        <taxon>Candidatus Woeseibacteriota</taxon>
    </lineage>
</organism>
<accession>A0A0G0UP38</accession>
<sequence>MIFHLSIIRFISDHCQEINTQKCYNEQLWRKDDRSSVALCEGERKVQAAESRVSAAKRRRVLGVTLRLGQLEPQKLCRAHYPKGKGKRVKRGNPPRCNLRNGRLRSFPEPRGSRATRLSGLARSTCLRWMIIEKQNLAYYFPEYKIPPKGGFLVS</sequence>
<name>A0A0G0UP38_9BACT</name>
<dbReference type="AlphaFoldDB" id="A0A0G0UP38"/>
<gene>
    <name evidence="1" type="ORF">UU39_C0012G0006</name>
</gene>
<protein>
    <submittedName>
        <fullName evidence="1">Uncharacterized protein</fullName>
    </submittedName>
</protein>
<evidence type="ECO:0000313" key="1">
    <source>
        <dbReference type="EMBL" id="KKR90524.1"/>
    </source>
</evidence>
<comment type="caution">
    <text evidence="1">The sequence shown here is derived from an EMBL/GenBank/DDBJ whole genome shotgun (WGS) entry which is preliminary data.</text>
</comment>
<dbReference type="EMBL" id="LCAL01000012">
    <property type="protein sequence ID" value="KKR90524.1"/>
    <property type="molecule type" value="Genomic_DNA"/>
</dbReference>
<reference evidence="1 2" key="1">
    <citation type="journal article" date="2015" name="Nature">
        <title>rRNA introns, odd ribosomes, and small enigmatic genomes across a large radiation of phyla.</title>
        <authorList>
            <person name="Brown C.T."/>
            <person name="Hug L.A."/>
            <person name="Thomas B.C."/>
            <person name="Sharon I."/>
            <person name="Castelle C.J."/>
            <person name="Singh A."/>
            <person name="Wilkins M.J."/>
            <person name="Williams K.H."/>
            <person name="Banfield J.F."/>
        </authorList>
    </citation>
    <scope>NUCLEOTIDE SEQUENCE [LARGE SCALE GENOMIC DNA]</scope>
</reference>
<proteinExistence type="predicted"/>